<sequence>MSALLRLKAMLLRCFAPLLILALGDESELPLSTDDHCDASESCALQALQHHASKSVAQVADAADRDAADRTVDHSMKAEAIRVERTESKFSKRSTSFFDCNKDTGGTCSWFGCSKSRGADCKDGKCQCGPNLCARNGKCQIAEGWKMASTTMQERDTGGSCRFFACDASRGPTHCDRNQGYKCFCAEGFYSSKGTCIPKLVQTNKPPEGGLSNQPFDWTKVDWTKIFQNNGWGATTDWSKIDWNKIYGGAGTPGNPLGAGYGYGLPYGQPGASIPPYAPPPLGEIGAGIQEPLCLRQPLWRAILEMTAQRSGAFGCSLLKGLSRGGVSWALGPYDRRDKVIVANCSPAEICVQETISTLKFAARAKHIRCSVVRNEAFSGTVESLMEEVKFMRKKLASLSGHSFDKSTLLSDGPTNEEPEAEDSGEDLDTQQQVARLEVLLSAALEREQQADQRQHRLQRLAKFLEDLDFRKCSGWRKLYKDYASQLQQVQASAITDDDEVQELSSKLVGFAALLGNLVQGARVEDGEEMTESTGSTETPPVTSMTGPRLGIC</sequence>
<keyword evidence="7" id="KW-0732">Signal</keyword>
<feature type="region of interest" description="Disordered" evidence="6">
    <location>
        <begin position="526"/>
        <end position="553"/>
    </location>
</feature>
<evidence type="ECO:0000256" key="5">
    <source>
        <dbReference type="ARBA" id="ARBA00023175"/>
    </source>
</evidence>
<dbReference type="InterPro" id="IPR027417">
    <property type="entry name" value="P-loop_NTPase"/>
</dbReference>
<evidence type="ECO:0000313" key="8">
    <source>
        <dbReference type="EMBL" id="CAI4015970.1"/>
    </source>
</evidence>
<evidence type="ECO:0000256" key="6">
    <source>
        <dbReference type="SAM" id="MobiDB-lite"/>
    </source>
</evidence>
<comment type="caution">
    <text evidence="8">The sequence shown here is derived from an EMBL/GenBank/DDBJ whole genome shotgun (WGS) entry which is preliminary data.</text>
</comment>
<keyword evidence="2" id="KW-0547">Nucleotide-binding</keyword>
<reference evidence="8" key="1">
    <citation type="submission" date="2022-10" db="EMBL/GenBank/DDBJ databases">
        <authorList>
            <person name="Chen Y."/>
            <person name="Dougan E. K."/>
            <person name="Chan C."/>
            <person name="Rhodes N."/>
            <person name="Thang M."/>
        </authorList>
    </citation>
    <scope>NUCLEOTIDE SEQUENCE</scope>
</reference>
<reference evidence="9" key="2">
    <citation type="submission" date="2024-04" db="EMBL/GenBank/DDBJ databases">
        <authorList>
            <person name="Chen Y."/>
            <person name="Shah S."/>
            <person name="Dougan E. K."/>
            <person name="Thang M."/>
            <person name="Chan C."/>
        </authorList>
    </citation>
    <scope>NUCLEOTIDE SEQUENCE [LARGE SCALE GENOMIC DNA]</scope>
</reference>
<dbReference type="GO" id="GO:0005874">
    <property type="term" value="C:microtubule"/>
    <property type="evidence" value="ECO:0007669"/>
    <property type="project" value="UniProtKB-KW"/>
</dbReference>
<dbReference type="PANTHER" id="PTHR37739:SF8">
    <property type="entry name" value="KINESIN-LIKE PROTEIN KIN-12D"/>
    <property type="match status" value="1"/>
</dbReference>
<evidence type="ECO:0000256" key="2">
    <source>
        <dbReference type="ARBA" id="ARBA00022741"/>
    </source>
</evidence>
<dbReference type="EMBL" id="CAMXCT020006560">
    <property type="protein sequence ID" value="CAL1169345.1"/>
    <property type="molecule type" value="Genomic_DNA"/>
</dbReference>
<evidence type="ECO:0000256" key="1">
    <source>
        <dbReference type="ARBA" id="ARBA00022701"/>
    </source>
</evidence>
<feature type="signal peptide" evidence="7">
    <location>
        <begin position="1"/>
        <end position="24"/>
    </location>
</feature>
<accession>A0A9P1GJ93</accession>
<name>A0A9P1GJ93_9DINO</name>
<keyword evidence="4" id="KW-0175">Coiled coil</keyword>
<dbReference type="Gene3D" id="3.40.850.10">
    <property type="entry name" value="Kinesin motor domain"/>
    <property type="match status" value="1"/>
</dbReference>
<evidence type="ECO:0000313" key="10">
    <source>
        <dbReference type="EMBL" id="CAL4803282.1"/>
    </source>
</evidence>
<dbReference type="InterPro" id="IPR036961">
    <property type="entry name" value="Kinesin_motor_dom_sf"/>
</dbReference>
<evidence type="ECO:0000256" key="4">
    <source>
        <dbReference type="ARBA" id="ARBA00023054"/>
    </source>
</evidence>
<dbReference type="GO" id="GO:0005524">
    <property type="term" value="F:ATP binding"/>
    <property type="evidence" value="ECO:0007669"/>
    <property type="project" value="UniProtKB-KW"/>
</dbReference>
<feature type="compositionally biased region" description="Low complexity" evidence="6">
    <location>
        <begin position="532"/>
        <end position="544"/>
    </location>
</feature>
<dbReference type="EMBL" id="CAMXCT010006560">
    <property type="protein sequence ID" value="CAI4015970.1"/>
    <property type="molecule type" value="Genomic_DNA"/>
</dbReference>
<dbReference type="AlphaFoldDB" id="A0A9P1GJ93"/>
<dbReference type="SUPFAM" id="SSF52540">
    <property type="entry name" value="P-loop containing nucleoside triphosphate hydrolases"/>
    <property type="match status" value="1"/>
</dbReference>
<dbReference type="InterPro" id="IPR044986">
    <property type="entry name" value="KIF15/KIN-12"/>
</dbReference>
<keyword evidence="5" id="KW-0505">Motor protein</keyword>
<proteinExistence type="predicted"/>
<evidence type="ECO:0000313" key="9">
    <source>
        <dbReference type="EMBL" id="CAL1169345.1"/>
    </source>
</evidence>
<evidence type="ECO:0000313" key="11">
    <source>
        <dbReference type="Proteomes" id="UP001152797"/>
    </source>
</evidence>
<feature type="compositionally biased region" description="Acidic residues" evidence="6">
    <location>
        <begin position="415"/>
        <end position="429"/>
    </location>
</feature>
<evidence type="ECO:0000256" key="7">
    <source>
        <dbReference type="SAM" id="SignalP"/>
    </source>
</evidence>
<protein>
    <submittedName>
        <fullName evidence="10">Kinesin-like protein KIN-12G</fullName>
    </submittedName>
</protein>
<keyword evidence="3" id="KW-0067">ATP-binding</keyword>
<keyword evidence="11" id="KW-1185">Reference proteome</keyword>
<keyword evidence="1" id="KW-0493">Microtubule</keyword>
<dbReference type="Proteomes" id="UP001152797">
    <property type="component" value="Unassembled WGS sequence"/>
</dbReference>
<evidence type="ECO:0000256" key="3">
    <source>
        <dbReference type="ARBA" id="ARBA00022840"/>
    </source>
</evidence>
<feature type="region of interest" description="Disordered" evidence="6">
    <location>
        <begin position="407"/>
        <end position="429"/>
    </location>
</feature>
<dbReference type="EMBL" id="CAMXCT030006560">
    <property type="protein sequence ID" value="CAL4803282.1"/>
    <property type="molecule type" value="Genomic_DNA"/>
</dbReference>
<gene>
    <name evidence="8" type="ORF">C1SCF055_LOCUS40757</name>
</gene>
<feature type="chain" id="PRO_5043273056" evidence="7">
    <location>
        <begin position="25"/>
        <end position="553"/>
    </location>
</feature>
<organism evidence="8">
    <name type="scientific">Cladocopium goreaui</name>
    <dbReference type="NCBI Taxonomy" id="2562237"/>
    <lineage>
        <taxon>Eukaryota</taxon>
        <taxon>Sar</taxon>
        <taxon>Alveolata</taxon>
        <taxon>Dinophyceae</taxon>
        <taxon>Suessiales</taxon>
        <taxon>Symbiodiniaceae</taxon>
        <taxon>Cladocopium</taxon>
    </lineage>
</organism>
<dbReference type="PANTHER" id="PTHR37739">
    <property type="entry name" value="KINESIN-LIKE PROTEIN KIN-12D"/>
    <property type="match status" value="1"/>
</dbReference>